<name>A0ABQ3F6R0_9RHOB</name>
<evidence type="ECO:0000256" key="1">
    <source>
        <dbReference type="SAM" id="MobiDB-lite"/>
    </source>
</evidence>
<feature type="compositionally biased region" description="Pro residues" evidence="1">
    <location>
        <begin position="657"/>
        <end position="673"/>
    </location>
</feature>
<dbReference type="InterPro" id="IPR001846">
    <property type="entry name" value="VWF_type-D"/>
</dbReference>
<sequence length="787" mass="83766">MTVPGVSSPANGDPLAFVYAPPIPDANAPGWEPAPDPQIIAFKGHNGDEISRLAEGTCLQAFDYVFFDTVVTVPQGAQVSDFSIGFTGMDDGSRITIFNEAYPSGTPDMPNGVNNFVAYDQNVTMDLAQFLRTGQNRVVITQVDDCPAGNKLRAAEVVLNGSVIAAPATATPEPALRAGSEGVQILAYGDVHIRSLDGLSYDFQVPGDFIATSSADRQFMSQIRTEPSTGDPAVSVAIAFAAHVDGDVVEVYDGGTLVVVNGVEVELTSSEIENGPRFYKLPQGGIIQSSPPTAQDPWEWVSIDRYPPGHPLPIEDNMRFMGFAFMPGGSFASVGIVPMPKQPNAFGLSGLQDGDPANDMTLRSGEVIAQPASQAEINRFGESWRVTAEENLFRHRPPAPSAPPPAPVVMAELPEETRTSAATTCLQNGVIEINLLRDCTYDVAMTGDSAFAAATADVQVADATVADLPSTERADGSNPIDDIGETALAAARAAAGVNYLMSEHLAGPASHDDFDLHPFLGGLMGGIRRNQRIEAGEYAIEVEKDGNLCIRTVEGNRLVWCVSNDPNARFDDTNAVVMNDIGELVAMTWRGEILYAYPPEPTGIPSDISISPKGEVSLVNKNGIVWSFDTPARVDNSGQNAPAATDVQTELPEETPEAPPEPAAEPVAGPEPAPETLREGIAGVVTREQRFAMDGYYMTFQADGNLCIYTEADNGFVWCVNNDPSIRYADTAEVVMTTGGQLMGLDAAGEVLYAYPPEPTGMPSDIFISSEGKVTMANETGTIWTFN</sequence>
<keyword evidence="4" id="KW-1185">Reference proteome</keyword>
<dbReference type="Proteomes" id="UP000658305">
    <property type="component" value="Unassembled WGS sequence"/>
</dbReference>
<feature type="domain" description="VWFD" evidence="2">
    <location>
        <begin position="183"/>
        <end position="392"/>
    </location>
</feature>
<evidence type="ECO:0000313" key="4">
    <source>
        <dbReference type="Proteomes" id="UP000658305"/>
    </source>
</evidence>
<feature type="region of interest" description="Disordered" evidence="1">
    <location>
        <begin position="630"/>
        <end position="676"/>
    </location>
</feature>
<evidence type="ECO:0000259" key="2">
    <source>
        <dbReference type="PROSITE" id="PS51233"/>
    </source>
</evidence>
<dbReference type="EMBL" id="BMYI01000001">
    <property type="protein sequence ID" value="GHC10069.1"/>
    <property type="molecule type" value="Genomic_DNA"/>
</dbReference>
<evidence type="ECO:0000313" key="3">
    <source>
        <dbReference type="EMBL" id="GHC10069.1"/>
    </source>
</evidence>
<reference evidence="4" key="1">
    <citation type="journal article" date="2019" name="Int. J. Syst. Evol. Microbiol.">
        <title>The Global Catalogue of Microorganisms (GCM) 10K type strain sequencing project: providing services to taxonomists for standard genome sequencing and annotation.</title>
        <authorList>
            <consortium name="The Broad Institute Genomics Platform"/>
            <consortium name="The Broad Institute Genome Sequencing Center for Infectious Disease"/>
            <person name="Wu L."/>
            <person name="Ma J."/>
        </authorList>
    </citation>
    <scope>NUCLEOTIDE SEQUENCE [LARGE SCALE GENOMIC DNA]</scope>
    <source>
        <strain evidence="4">KCTC 23298</strain>
    </source>
</reference>
<proteinExistence type="predicted"/>
<gene>
    <name evidence="3" type="ORF">GCM10007291_03110</name>
</gene>
<dbReference type="PANTHER" id="PTHR13802">
    <property type="entry name" value="MUCIN 4-RELATED"/>
    <property type="match status" value="1"/>
</dbReference>
<dbReference type="Gene3D" id="2.90.10.10">
    <property type="entry name" value="Bulb-type lectin domain"/>
    <property type="match status" value="2"/>
</dbReference>
<feature type="compositionally biased region" description="Polar residues" evidence="1">
    <location>
        <begin position="636"/>
        <end position="648"/>
    </location>
</feature>
<organism evidence="3 4">
    <name type="scientific">Gemmobacter nanjingensis</name>
    <dbReference type="NCBI Taxonomy" id="488454"/>
    <lineage>
        <taxon>Bacteria</taxon>
        <taxon>Pseudomonadati</taxon>
        <taxon>Pseudomonadota</taxon>
        <taxon>Alphaproteobacteria</taxon>
        <taxon>Rhodobacterales</taxon>
        <taxon>Paracoccaceae</taxon>
        <taxon>Gemmobacter</taxon>
    </lineage>
</organism>
<dbReference type="PANTHER" id="PTHR13802:SF52">
    <property type="entry name" value="MUCIN-4"/>
    <property type="match status" value="1"/>
</dbReference>
<comment type="caution">
    <text evidence="3">The sequence shown here is derived from an EMBL/GenBank/DDBJ whole genome shotgun (WGS) entry which is preliminary data.</text>
</comment>
<protein>
    <recommendedName>
        <fullName evidence="2">VWFD domain-containing protein</fullName>
    </recommendedName>
</protein>
<dbReference type="PROSITE" id="PS51233">
    <property type="entry name" value="VWFD"/>
    <property type="match status" value="1"/>
</dbReference>
<dbReference type="InterPro" id="IPR051495">
    <property type="entry name" value="Epithelial_Barrier/Signaling"/>
</dbReference>
<dbReference type="InterPro" id="IPR036426">
    <property type="entry name" value="Bulb-type_lectin_dom_sf"/>
</dbReference>
<dbReference type="SUPFAM" id="SSF50998">
    <property type="entry name" value="Quinoprotein alcohol dehydrogenase-like"/>
    <property type="match status" value="1"/>
</dbReference>
<accession>A0ABQ3F6R0</accession>
<dbReference type="InterPro" id="IPR011047">
    <property type="entry name" value="Quinoprotein_ADH-like_sf"/>
</dbReference>